<dbReference type="KEGG" id="trs:Terro_1043"/>
<dbReference type="InterPro" id="IPR051478">
    <property type="entry name" value="Beta-lactamase-like_AB/R"/>
</dbReference>
<dbReference type="AlphaFoldDB" id="I3ZDP6"/>
<name>I3ZDP6_TERRK</name>
<feature type="region of interest" description="Disordered" evidence="2">
    <location>
        <begin position="448"/>
        <end position="501"/>
    </location>
</feature>
<organism evidence="4 5">
    <name type="scientific">Terriglobus roseus (strain DSM 18391 / NRRL B-41598 / KBS 63)</name>
    <dbReference type="NCBI Taxonomy" id="926566"/>
    <lineage>
        <taxon>Bacteria</taxon>
        <taxon>Pseudomonadati</taxon>
        <taxon>Acidobacteriota</taxon>
        <taxon>Terriglobia</taxon>
        <taxon>Terriglobales</taxon>
        <taxon>Acidobacteriaceae</taxon>
        <taxon>Terriglobus</taxon>
    </lineage>
</organism>
<gene>
    <name evidence="4" type="ordered locus">Terro_1043</name>
</gene>
<dbReference type="NCBIfam" id="NF007943">
    <property type="entry name" value="PRK10662.1"/>
    <property type="match status" value="1"/>
</dbReference>
<dbReference type="OrthoDB" id="119951at2"/>
<sequence>MHFRRTAAACLALTAATTGCHSRAKPDAAKSSLKPVSLARLSKVEAPAPPLGPPMDSAGVMAENIFRRTASTGMVAIVVRGDEVWMSGYGRVTPGSNEKPQPDSLFRLCSISKILATDLLAKLVATKKVSFDDPLQKFAPQGVTVPTMTVRGPVARPLNLGDLATHTGGLPREIAYPPEGFAHFTFPDYQYRWQWLPQFRLRTSPGDAAHYSNISFDLLSDAITAASGESYLKFFQDQTAKPLGLTDTTLSPNESQCLRLMGGAREPSECTDTQAAAGSGGMYSTANDMVKVLKYFLNLPGVPVHANGLSTGMYLDPTKLHSIQGLGHAGVPDGIGLGWIEINKANGPSRIVEKTGGGAGFQTYIALNPARHAGVFLARTQSRSGGGANMFREANDMLLAMVGLPPVPVDQDDPERERTAEDLMEARSIRPVGRAAVGRLVRAKVPVRSIHSRTTPAARAKATPARTKATASRSKPAPSRSKAAPAHARRAVSAPVHRKRR</sequence>
<proteinExistence type="inferred from homology"/>
<dbReference type="STRING" id="926566.Terro_1043"/>
<feature type="compositionally biased region" description="Low complexity" evidence="2">
    <location>
        <begin position="452"/>
        <end position="495"/>
    </location>
</feature>
<evidence type="ECO:0000256" key="1">
    <source>
        <dbReference type="ARBA" id="ARBA00038473"/>
    </source>
</evidence>
<evidence type="ECO:0000313" key="5">
    <source>
        <dbReference type="Proteomes" id="UP000006056"/>
    </source>
</evidence>
<dbReference type="SUPFAM" id="SSF56601">
    <property type="entry name" value="beta-lactamase/transpeptidase-like"/>
    <property type="match status" value="1"/>
</dbReference>
<feature type="domain" description="Beta-lactamase-related" evidence="3">
    <location>
        <begin position="70"/>
        <end position="382"/>
    </location>
</feature>
<dbReference type="PANTHER" id="PTHR22935">
    <property type="entry name" value="PENICILLIN-BINDING PROTEIN"/>
    <property type="match status" value="1"/>
</dbReference>
<evidence type="ECO:0000313" key="4">
    <source>
        <dbReference type="EMBL" id="AFL87364.1"/>
    </source>
</evidence>
<dbReference type="Pfam" id="PF00144">
    <property type="entry name" value="Beta-lactamase"/>
    <property type="match status" value="1"/>
</dbReference>
<dbReference type="InterPro" id="IPR012338">
    <property type="entry name" value="Beta-lactam/transpept-like"/>
</dbReference>
<keyword evidence="5" id="KW-1185">Reference proteome</keyword>
<evidence type="ECO:0000256" key="2">
    <source>
        <dbReference type="SAM" id="MobiDB-lite"/>
    </source>
</evidence>
<accession>I3ZDP6</accession>
<dbReference type="PROSITE" id="PS51257">
    <property type="entry name" value="PROKAR_LIPOPROTEIN"/>
    <property type="match status" value="1"/>
</dbReference>
<protein>
    <submittedName>
        <fullName evidence="4">Penicillin-binding protein, beta-lactamase class C</fullName>
    </submittedName>
</protein>
<dbReference type="HOGENOM" id="CLU_543937_0_0_0"/>
<comment type="similarity">
    <text evidence="1">Belongs to the beta-lactamase family.</text>
</comment>
<dbReference type="PANTHER" id="PTHR22935:SF95">
    <property type="entry name" value="BETA-LACTAMASE-LIKE 1-RELATED"/>
    <property type="match status" value="1"/>
</dbReference>
<dbReference type="EMBL" id="CP003379">
    <property type="protein sequence ID" value="AFL87364.1"/>
    <property type="molecule type" value="Genomic_DNA"/>
</dbReference>
<dbReference type="RefSeq" id="WP_014784933.1">
    <property type="nucleotide sequence ID" value="NC_018014.1"/>
</dbReference>
<dbReference type="InterPro" id="IPR001466">
    <property type="entry name" value="Beta-lactam-related"/>
</dbReference>
<reference evidence="4 5" key="1">
    <citation type="submission" date="2012-06" db="EMBL/GenBank/DDBJ databases">
        <title>Complete genome of Terriglobus roseus DSM 18391.</title>
        <authorList>
            <consortium name="US DOE Joint Genome Institute (JGI-PGF)"/>
            <person name="Lucas S."/>
            <person name="Copeland A."/>
            <person name="Lapidus A."/>
            <person name="Glavina del Rio T."/>
            <person name="Dalin E."/>
            <person name="Tice H."/>
            <person name="Bruce D."/>
            <person name="Goodwin L."/>
            <person name="Pitluck S."/>
            <person name="Peters L."/>
            <person name="Mikhailova N."/>
            <person name="Munk A.C.C."/>
            <person name="Kyrpides N."/>
            <person name="Mavromatis K."/>
            <person name="Ivanova N."/>
            <person name="Brettin T."/>
            <person name="Detter J.C."/>
            <person name="Han C."/>
            <person name="Larimer F."/>
            <person name="Land M."/>
            <person name="Hauser L."/>
            <person name="Markowitz V."/>
            <person name="Cheng J.-F."/>
            <person name="Hugenholtz P."/>
            <person name="Woyke T."/>
            <person name="Wu D."/>
            <person name="Brambilla E."/>
            <person name="Klenk H.-P."/>
            <person name="Eisen J.A."/>
        </authorList>
    </citation>
    <scope>NUCLEOTIDE SEQUENCE [LARGE SCALE GENOMIC DNA]</scope>
    <source>
        <strain evidence="5">DSM 18391 / NRRL B-41598 / KBS 63</strain>
    </source>
</reference>
<dbReference type="eggNOG" id="COG1680">
    <property type="taxonomic scope" value="Bacteria"/>
</dbReference>
<dbReference type="Proteomes" id="UP000006056">
    <property type="component" value="Chromosome"/>
</dbReference>
<evidence type="ECO:0000259" key="3">
    <source>
        <dbReference type="Pfam" id="PF00144"/>
    </source>
</evidence>
<dbReference type="Gene3D" id="3.40.710.10">
    <property type="entry name" value="DD-peptidase/beta-lactamase superfamily"/>
    <property type="match status" value="1"/>
</dbReference>